<keyword evidence="5" id="KW-1185">Reference proteome</keyword>
<evidence type="ECO:0000256" key="1">
    <source>
        <dbReference type="ARBA" id="ARBA00022612"/>
    </source>
</evidence>
<sequence length="964" mass="100475">MAITVAKLLVEIGANIDQALTGMEKAGQSLLDVGARAKRAGAELTATFTLPLGIAGRQALNLTENYDRAMGVLRETSGATAEEMGLLQQKAKELGADLTLPGTSAADAAEAMLELAKSGMAINNVLSASKGVLQMSAAGQISNARAAEITSNALNAFRLEGNQAVKVADLLAAGANASSAEIEDMADALQMASAVYSAAGVHIEDLTTLIAEMANAGIKGSDAGTSLKQMMLSLQAPTAKAANLMKDLGINIYDSQGSMLPMEKIIGQFATSLSGLTQEQRNAALATIFGSDAVRAANVVLMSGADAFITMRSAVSKQGAAANLAAAQMNGLSGAFENLRSAGETAMLAAIEPFREDIINLTGSITETINTFSELDESTQKIIVGFLAAAAAAGPMLIVFGQMASGAGFLMTTLSNLPGLLSQVVFGFQAMAVGAGTVAEVATMSFGGFVAAALPAIAAIAAVGIAYKKLIADVVASGKEATESAWSDFFQKQIDSGKSAVEIANEYRAAQQRVQQTLDEANPVARMFIKNQVGLIDASKQASEAILLSSSSYTEYASAMSMAGLANERLAESEWKKAREVGASALQIEAGLGLNEDYRAIVEALGETTRQTTDQFSGYNDELGEANQKTGELISAQLSLQEELKNASGADYARMALDSLKTKIEETGDPTGALTVKYQELGKQFGLMNDASIVAADNWGIVNAAIEGGIIPIEKARDAINYFRADAADGSIDIDAFLQKFAISPDQVQPFLESIGGLETGVQNITTNLASLESEGIGHVNNTGKSFEALDTTIQNSANNVQTQFIQPVTQDLSTLATKTMPGLTEKIAAHFDSIRDAAEKAAGKVGAIHTAAKNLKDWADKNTIDIFVNIHQSGSIPSIPQPSGEAIGGSVFAGRPYIVGERGPEPFFPAINGRILSNQEAREALAGGRSSGNQYNITIQGGDGEATAVHLVRELKRLEVLHA</sequence>
<dbReference type="Proteomes" id="UP000050417">
    <property type="component" value="Unassembled WGS sequence"/>
</dbReference>
<keyword evidence="1" id="KW-1188">Viral release from host cell</keyword>
<feature type="domain" description="Phage tail tape measure protein" evidence="3">
    <location>
        <begin position="88"/>
        <end position="290"/>
    </location>
</feature>
<dbReference type="NCBIfam" id="TIGR01760">
    <property type="entry name" value="tape_meas_TP901"/>
    <property type="match status" value="1"/>
</dbReference>
<dbReference type="PANTHER" id="PTHR37813:SF1">
    <property type="entry name" value="FELS-2 PROPHAGE PROTEIN"/>
    <property type="match status" value="1"/>
</dbReference>
<gene>
    <name evidence="4" type="ORF">ADN00_18945</name>
</gene>
<dbReference type="PANTHER" id="PTHR37813">
    <property type="entry name" value="FELS-2 PROPHAGE PROTEIN"/>
    <property type="match status" value="1"/>
</dbReference>
<name>A0A0P6WTM8_9CHLR</name>
<evidence type="ECO:0000313" key="5">
    <source>
        <dbReference type="Proteomes" id="UP000050417"/>
    </source>
</evidence>
<feature type="transmembrane region" description="Helical" evidence="2">
    <location>
        <begin position="446"/>
        <end position="467"/>
    </location>
</feature>
<evidence type="ECO:0000259" key="3">
    <source>
        <dbReference type="Pfam" id="PF10145"/>
    </source>
</evidence>
<dbReference type="AlphaFoldDB" id="A0A0P6WTM8"/>
<evidence type="ECO:0000256" key="2">
    <source>
        <dbReference type="SAM" id="Phobius"/>
    </source>
</evidence>
<dbReference type="InterPro" id="IPR010090">
    <property type="entry name" value="Phage_tape_meas"/>
</dbReference>
<comment type="caution">
    <text evidence="4">The sequence shown here is derived from an EMBL/GenBank/DDBJ whole genome shotgun (WGS) entry which is preliminary data.</text>
</comment>
<feature type="transmembrane region" description="Helical" evidence="2">
    <location>
        <begin position="420"/>
        <end position="439"/>
    </location>
</feature>
<reference evidence="4 5" key="1">
    <citation type="submission" date="2015-07" db="EMBL/GenBank/DDBJ databases">
        <title>Genome sequence of Ornatilinea apprima DSM 23815.</title>
        <authorList>
            <person name="Hemp J."/>
            <person name="Ward L.M."/>
            <person name="Pace L.A."/>
            <person name="Fischer W.W."/>
        </authorList>
    </citation>
    <scope>NUCLEOTIDE SEQUENCE [LARGE SCALE GENOMIC DNA]</scope>
    <source>
        <strain evidence="4 5">P3M-1</strain>
    </source>
</reference>
<organism evidence="4 5">
    <name type="scientific">Ornatilinea apprima</name>
    <dbReference type="NCBI Taxonomy" id="1134406"/>
    <lineage>
        <taxon>Bacteria</taxon>
        <taxon>Bacillati</taxon>
        <taxon>Chloroflexota</taxon>
        <taxon>Anaerolineae</taxon>
        <taxon>Anaerolineales</taxon>
        <taxon>Anaerolineaceae</taxon>
        <taxon>Ornatilinea</taxon>
    </lineage>
</organism>
<dbReference type="OrthoDB" id="978230at2"/>
<dbReference type="PATRIC" id="fig|1134406.4.peg.3101"/>
<dbReference type="Pfam" id="PF10145">
    <property type="entry name" value="PhageMin_Tail"/>
    <property type="match status" value="1"/>
</dbReference>
<dbReference type="RefSeq" id="WP_075064608.1">
    <property type="nucleotide sequence ID" value="NZ_LGCL01000045.1"/>
</dbReference>
<evidence type="ECO:0000313" key="4">
    <source>
        <dbReference type="EMBL" id="KPL70120.1"/>
    </source>
</evidence>
<proteinExistence type="predicted"/>
<keyword evidence="2" id="KW-0812">Transmembrane</keyword>
<dbReference type="EMBL" id="LGCL01000045">
    <property type="protein sequence ID" value="KPL70120.1"/>
    <property type="molecule type" value="Genomic_DNA"/>
</dbReference>
<feature type="transmembrane region" description="Helical" evidence="2">
    <location>
        <begin position="382"/>
        <end position="400"/>
    </location>
</feature>
<keyword evidence="2" id="KW-0472">Membrane</keyword>
<keyword evidence="2" id="KW-1133">Transmembrane helix</keyword>
<accession>A0A0P6WTM8</accession>
<dbReference type="STRING" id="1134406.ADN00_18945"/>
<protein>
    <recommendedName>
        <fullName evidence="3">Phage tail tape measure protein domain-containing protein</fullName>
    </recommendedName>
</protein>